<dbReference type="InterPro" id="IPR000515">
    <property type="entry name" value="MetI-like"/>
</dbReference>
<keyword evidence="6 7" id="KW-0472">Membrane</keyword>
<dbReference type="AlphaFoldDB" id="A0A4U8Q396"/>
<evidence type="ECO:0000256" key="2">
    <source>
        <dbReference type="ARBA" id="ARBA00022448"/>
    </source>
</evidence>
<organism evidence="9 10">
    <name type="scientific">Robinsoniella peoriensis</name>
    <dbReference type="NCBI Taxonomy" id="180332"/>
    <lineage>
        <taxon>Bacteria</taxon>
        <taxon>Bacillati</taxon>
        <taxon>Bacillota</taxon>
        <taxon>Clostridia</taxon>
        <taxon>Lachnospirales</taxon>
        <taxon>Lachnospiraceae</taxon>
        <taxon>Robinsoniella</taxon>
    </lineage>
</organism>
<dbReference type="Pfam" id="PF00528">
    <property type="entry name" value="BPD_transp_1"/>
    <property type="match status" value="1"/>
</dbReference>
<feature type="transmembrane region" description="Helical" evidence="7">
    <location>
        <begin position="249"/>
        <end position="269"/>
    </location>
</feature>
<keyword evidence="10" id="KW-1185">Reference proteome</keyword>
<dbReference type="PANTHER" id="PTHR30193">
    <property type="entry name" value="ABC TRANSPORTER PERMEASE PROTEIN"/>
    <property type="match status" value="1"/>
</dbReference>
<dbReference type="GO" id="GO:0055085">
    <property type="term" value="P:transmembrane transport"/>
    <property type="evidence" value="ECO:0007669"/>
    <property type="project" value="InterPro"/>
</dbReference>
<protein>
    <submittedName>
        <fullName evidence="9">sn-glycerol-3-phosphate transport system permease protein UgpA</fullName>
    </submittedName>
</protein>
<keyword evidence="3" id="KW-1003">Cell membrane</keyword>
<dbReference type="EMBL" id="QGQD01000077">
    <property type="protein sequence ID" value="TLC99126.1"/>
    <property type="molecule type" value="Genomic_DNA"/>
</dbReference>
<feature type="domain" description="ABC transmembrane type-1" evidence="8">
    <location>
        <begin position="55"/>
        <end position="270"/>
    </location>
</feature>
<dbReference type="Proteomes" id="UP000306509">
    <property type="component" value="Unassembled WGS sequence"/>
</dbReference>
<proteinExistence type="inferred from homology"/>
<keyword evidence="2 7" id="KW-0813">Transport</keyword>
<dbReference type="PANTHER" id="PTHR30193:SF37">
    <property type="entry name" value="INNER MEMBRANE ABC TRANSPORTER PERMEASE PROTEIN YCJO"/>
    <property type="match status" value="1"/>
</dbReference>
<feature type="transmembrane region" description="Helical" evidence="7">
    <location>
        <begin position="54"/>
        <end position="81"/>
    </location>
</feature>
<evidence type="ECO:0000313" key="9">
    <source>
        <dbReference type="EMBL" id="TLC99126.1"/>
    </source>
</evidence>
<dbReference type="InterPro" id="IPR051393">
    <property type="entry name" value="ABC_transporter_permease"/>
</dbReference>
<comment type="caution">
    <text evidence="9">The sequence shown here is derived from an EMBL/GenBank/DDBJ whole genome shotgun (WGS) entry which is preliminary data.</text>
</comment>
<evidence type="ECO:0000256" key="7">
    <source>
        <dbReference type="RuleBase" id="RU363032"/>
    </source>
</evidence>
<name>A0A4U8Q396_9FIRM</name>
<gene>
    <name evidence="9" type="primary">ugpA_8</name>
    <name evidence="9" type="ORF">DSM106044_04108</name>
</gene>
<evidence type="ECO:0000256" key="5">
    <source>
        <dbReference type="ARBA" id="ARBA00022989"/>
    </source>
</evidence>
<comment type="similarity">
    <text evidence="7">Belongs to the binding-protein-dependent transport system permease family.</text>
</comment>
<dbReference type="SUPFAM" id="SSF161098">
    <property type="entry name" value="MetI-like"/>
    <property type="match status" value="1"/>
</dbReference>
<dbReference type="CDD" id="cd06261">
    <property type="entry name" value="TM_PBP2"/>
    <property type="match status" value="1"/>
</dbReference>
<dbReference type="STRING" id="180332.GCA_000797495_01892"/>
<feature type="transmembrane region" description="Helical" evidence="7">
    <location>
        <begin position="93"/>
        <end position="114"/>
    </location>
</feature>
<evidence type="ECO:0000313" key="10">
    <source>
        <dbReference type="Proteomes" id="UP000306509"/>
    </source>
</evidence>
<keyword evidence="4 7" id="KW-0812">Transmembrane</keyword>
<evidence type="ECO:0000259" key="8">
    <source>
        <dbReference type="PROSITE" id="PS50928"/>
    </source>
</evidence>
<accession>A0A4U8Q396</accession>
<dbReference type="Gene3D" id="1.10.3720.10">
    <property type="entry name" value="MetI-like"/>
    <property type="match status" value="1"/>
</dbReference>
<dbReference type="InterPro" id="IPR035906">
    <property type="entry name" value="MetI-like_sf"/>
</dbReference>
<dbReference type="PROSITE" id="PS50928">
    <property type="entry name" value="ABC_TM1"/>
    <property type="match status" value="1"/>
</dbReference>
<feature type="transmembrane region" description="Helical" evidence="7">
    <location>
        <begin position="145"/>
        <end position="168"/>
    </location>
</feature>
<evidence type="ECO:0000256" key="6">
    <source>
        <dbReference type="ARBA" id="ARBA00023136"/>
    </source>
</evidence>
<reference evidence="9 10" key="1">
    <citation type="journal article" date="2019" name="Anaerobe">
        <title>Detection of Robinsoniella peoriensis in multiple bone samples of a trauma patient.</title>
        <authorList>
            <person name="Schrottner P."/>
            <person name="Hartwich K."/>
            <person name="Bunk B."/>
            <person name="Schober I."/>
            <person name="Helbig S."/>
            <person name="Rudolph W.W."/>
            <person name="Gunzer F."/>
        </authorList>
    </citation>
    <scope>NUCLEOTIDE SEQUENCE [LARGE SCALE GENOMIC DNA]</scope>
    <source>
        <strain evidence="9 10">DSM 106044</strain>
    </source>
</reference>
<evidence type="ECO:0000256" key="4">
    <source>
        <dbReference type="ARBA" id="ARBA00022692"/>
    </source>
</evidence>
<dbReference type="GO" id="GO:0005886">
    <property type="term" value="C:plasma membrane"/>
    <property type="evidence" value="ECO:0007669"/>
    <property type="project" value="UniProtKB-SubCell"/>
</dbReference>
<evidence type="ECO:0000256" key="3">
    <source>
        <dbReference type="ARBA" id="ARBA00022475"/>
    </source>
</evidence>
<sequence>MVLPCLFFILVDQYIPIGWNIILSLQEWDGFKKLKWVYFKNYINFFQDSDSLKALYHSVLLGFISTVFAILLGLIVAFMIYKLRKSEGSFLRLVFFTPIMLPTAIVGLLFTFVFNSDMGILNQLLRAVGAGSMATAWLENKGTAMICIAIVSGWKLFGVTMMLGYTAIQNIPSSLIESSYLDGAGYLKQIRYIILPLIKPTIQLAAIFSLTTAFRTYDLVWAMTMGGPGNLTTTVPIEMIKRSFVYNEFGYSAATGCILTVVVLIFIFITNKLLGGESYEY</sequence>
<comment type="subcellular location">
    <subcellularLocation>
        <location evidence="1 7">Cell membrane</location>
        <topology evidence="1 7">Multi-pass membrane protein</topology>
    </subcellularLocation>
</comment>
<evidence type="ECO:0000256" key="1">
    <source>
        <dbReference type="ARBA" id="ARBA00004651"/>
    </source>
</evidence>
<keyword evidence="5 7" id="KW-1133">Transmembrane helix</keyword>